<dbReference type="InterPro" id="IPR015946">
    <property type="entry name" value="KH_dom-like_a/b"/>
</dbReference>
<dbReference type="InterPro" id="IPR052707">
    <property type="entry name" value="OsmC_Ohr_Peroxiredoxin"/>
</dbReference>
<reference evidence="1 2" key="1">
    <citation type="submission" date="2020-08" db="EMBL/GenBank/DDBJ databases">
        <title>Genome sequence of Acidovorax monticola KACC 19171T.</title>
        <authorList>
            <person name="Hyun D.-W."/>
            <person name="Bae J.-W."/>
        </authorList>
    </citation>
    <scope>NUCLEOTIDE SEQUENCE [LARGE SCALE GENOMIC DNA]</scope>
    <source>
        <strain evidence="1 2">KACC 19171</strain>
    </source>
</reference>
<protein>
    <submittedName>
        <fullName evidence="1">OsmC family protein</fullName>
    </submittedName>
</protein>
<gene>
    <name evidence="1" type="ORF">H9L24_08370</name>
</gene>
<dbReference type="Proteomes" id="UP000516057">
    <property type="component" value="Chromosome"/>
</dbReference>
<keyword evidence="2" id="KW-1185">Reference proteome</keyword>
<evidence type="ECO:0000313" key="1">
    <source>
        <dbReference type="EMBL" id="QNP60771.1"/>
    </source>
</evidence>
<evidence type="ECO:0000313" key="2">
    <source>
        <dbReference type="Proteomes" id="UP000516057"/>
    </source>
</evidence>
<dbReference type="Pfam" id="PF02566">
    <property type="entry name" value="OsmC"/>
    <property type="match status" value="1"/>
</dbReference>
<dbReference type="EMBL" id="CP060790">
    <property type="protein sequence ID" value="QNP60771.1"/>
    <property type="molecule type" value="Genomic_DNA"/>
</dbReference>
<dbReference type="Gene3D" id="3.30.300.20">
    <property type="match status" value="1"/>
</dbReference>
<organism evidence="1 2">
    <name type="scientific">Paenacidovorax monticola</name>
    <dbReference type="NCBI Taxonomy" id="1926868"/>
    <lineage>
        <taxon>Bacteria</taxon>
        <taxon>Pseudomonadati</taxon>
        <taxon>Pseudomonadota</taxon>
        <taxon>Betaproteobacteria</taxon>
        <taxon>Burkholderiales</taxon>
        <taxon>Comamonadaceae</taxon>
        <taxon>Paenacidovorax</taxon>
    </lineage>
</organism>
<dbReference type="PANTHER" id="PTHR42830">
    <property type="entry name" value="OSMOTICALLY INDUCIBLE FAMILY PROTEIN"/>
    <property type="match status" value="1"/>
</dbReference>
<dbReference type="InterPro" id="IPR003718">
    <property type="entry name" value="OsmC/Ohr_fam"/>
</dbReference>
<dbReference type="PANTHER" id="PTHR42830:SF2">
    <property type="entry name" value="OSMC_OHR FAMILY PROTEIN"/>
    <property type="match status" value="1"/>
</dbReference>
<accession>A0A7H0HJQ5</accession>
<dbReference type="RefSeq" id="WP_187737751.1">
    <property type="nucleotide sequence ID" value="NZ_CP060790.1"/>
</dbReference>
<proteinExistence type="predicted"/>
<dbReference type="AlphaFoldDB" id="A0A7H0HJQ5"/>
<dbReference type="SUPFAM" id="SSF82784">
    <property type="entry name" value="OsmC-like"/>
    <property type="match status" value="1"/>
</dbReference>
<dbReference type="KEGG" id="amon:H9L24_08370"/>
<dbReference type="InterPro" id="IPR036102">
    <property type="entry name" value="OsmC/Ohrsf"/>
</dbReference>
<sequence>MAHHYRADVLWERAEQNFLDNRYSRRHVLRFDGGVEVPGSSSPHVVPLPYSDAAAVDPEEAFVASLSSCHMLWFLSLAGQQGFRVDRYRDQAEGTMARDSERRMAMTVVTLRPEVAFSGETLPTRAQIEALHHRAHEECFIANSVKTDVRCEPVFGDEGL</sequence>
<name>A0A7H0HJQ5_9BURK</name>